<evidence type="ECO:0000256" key="4">
    <source>
        <dbReference type="ARBA" id="ARBA00022771"/>
    </source>
</evidence>
<dbReference type="GO" id="GO:0000981">
    <property type="term" value="F:DNA-binding transcription factor activity, RNA polymerase II-specific"/>
    <property type="evidence" value="ECO:0007669"/>
    <property type="project" value="InterPro"/>
</dbReference>
<dbReference type="Proteomes" id="UP000654922">
    <property type="component" value="Unassembled WGS sequence"/>
</dbReference>
<keyword evidence="3" id="KW-0677">Repeat</keyword>
<feature type="domain" description="Xylanolytic transcriptional activator regulatory" evidence="7">
    <location>
        <begin position="221"/>
        <end position="262"/>
    </location>
</feature>
<reference evidence="8" key="1">
    <citation type="submission" date="2020-06" db="EMBL/GenBank/DDBJ databases">
        <title>Draft genome sequences of strains closely related to Aspergillus parafelis and Aspergillus hiratsukae.</title>
        <authorList>
            <person name="Dos Santos R.A.C."/>
            <person name="Rivero-Menendez O."/>
            <person name="Steenwyk J.L."/>
            <person name="Mead M.E."/>
            <person name="Goldman G.H."/>
            <person name="Alastruey-Izquierdo A."/>
            <person name="Rokas A."/>
        </authorList>
    </citation>
    <scope>NUCLEOTIDE SEQUENCE</scope>
    <source>
        <strain evidence="8">CNM-CM5623</strain>
    </source>
</reference>
<dbReference type="InterPro" id="IPR051059">
    <property type="entry name" value="VerF-like"/>
</dbReference>
<dbReference type="CDD" id="cd12148">
    <property type="entry name" value="fungal_TF_MHR"/>
    <property type="match status" value="1"/>
</dbReference>
<dbReference type="Pfam" id="PF04082">
    <property type="entry name" value="Fungal_trans"/>
    <property type="match status" value="1"/>
</dbReference>
<dbReference type="GO" id="GO:0005634">
    <property type="term" value="C:nucleus"/>
    <property type="evidence" value="ECO:0007669"/>
    <property type="project" value="UniProtKB-SubCell"/>
</dbReference>
<keyword evidence="5" id="KW-0862">Zinc</keyword>
<dbReference type="GO" id="GO:0006351">
    <property type="term" value="P:DNA-templated transcription"/>
    <property type="evidence" value="ECO:0007669"/>
    <property type="project" value="InterPro"/>
</dbReference>
<gene>
    <name evidence="8" type="ORF">CNMCM5623_009029</name>
</gene>
<proteinExistence type="predicted"/>
<name>A0A8H6URV2_9EURO</name>
<evidence type="ECO:0000313" key="9">
    <source>
        <dbReference type="Proteomes" id="UP000654922"/>
    </source>
</evidence>
<dbReference type="PANTHER" id="PTHR40626">
    <property type="entry name" value="MIP31509P"/>
    <property type="match status" value="1"/>
</dbReference>
<evidence type="ECO:0000256" key="3">
    <source>
        <dbReference type="ARBA" id="ARBA00022737"/>
    </source>
</evidence>
<evidence type="ECO:0000256" key="5">
    <source>
        <dbReference type="ARBA" id="ARBA00022833"/>
    </source>
</evidence>
<keyword evidence="2" id="KW-0479">Metal-binding</keyword>
<sequence>MRARVNVPPCMSELILMKSRFNAPVDEHFPVDADTKAAQETRRGNTGTVLALEMPLNRSGGQAQLSAPLSAEQLAADPSATRSSSPGLAAPNSHFWAAISPNIQQAAYPLCSLSFAQYGIFDPFQSLQLEVLPAHPGNTTQGSVTNGNPLSHYASRLPSLQAEDQPPPNSLGPRQRPKQLMLPLSRNVYDKISSMIDGQKDTLPPKFHLPSRNAFSRYLEGFFNGFYDNLPFLHLPTFSPVKSPLMLVLAIVAMGAQFRFEREDAITLWKGAKALVDDKFRYQGKGVNMAFHTPMESALSPAWPCHASYTDTPGTEEDIPNLTVSPHLAWYSMQTIRISKTFWFEA</sequence>
<evidence type="ECO:0000256" key="2">
    <source>
        <dbReference type="ARBA" id="ARBA00022723"/>
    </source>
</evidence>
<evidence type="ECO:0000256" key="6">
    <source>
        <dbReference type="ARBA" id="ARBA00023242"/>
    </source>
</evidence>
<keyword evidence="6" id="KW-0539">Nucleus</keyword>
<dbReference type="InterPro" id="IPR007219">
    <property type="entry name" value="XnlR_reg_dom"/>
</dbReference>
<evidence type="ECO:0000313" key="8">
    <source>
        <dbReference type="EMBL" id="KAF7164532.1"/>
    </source>
</evidence>
<evidence type="ECO:0000256" key="1">
    <source>
        <dbReference type="ARBA" id="ARBA00004123"/>
    </source>
</evidence>
<dbReference type="GO" id="GO:0008270">
    <property type="term" value="F:zinc ion binding"/>
    <property type="evidence" value="ECO:0007669"/>
    <property type="project" value="UniProtKB-KW"/>
</dbReference>
<protein>
    <recommendedName>
        <fullName evidence="7">Xylanolytic transcriptional activator regulatory domain-containing protein</fullName>
    </recommendedName>
</protein>
<dbReference type="GO" id="GO:0000785">
    <property type="term" value="C:chromatin"/>
    <property type="evidence" value="ECO:0007669"/>
    <property type="project" value="TreeGrafter"/>
</dbReference>
<comment type="caution">
    <text evidence="8">The sequence shown here is derived from an EMBL/GenBank/DDBJ whole genome shotgun (WGS) entry which is preliminary data.</text>
</comment>
<accession>A0A8H6URV2</accession>
<keyword evidence="4" id="KW-0863">Zinc-finger</keyword>
<organism evidence="8 9">
    <name type="scientific">Aspergillus felis</name>
    <dbReference type="NCBI Taxonomy" id="1287682"/>
    <lineage>
        <taxon>Eukaryota</taxon>
        <taxon>Fungi</taxon>
        <taxon>Dikarya</taxon>
        <taxon>Ascomycota</taxon>
        <taxon>Pezizomycotina</taxon>
        <taxon>Eurotiomycetes</taxon>
        <taxon>Eurotiomycetidae</taxon>
        <taxon>Eurotiales</taxon>
        <taxon>Aspergillaceae</taxon>
        <taxon>Aspergillus</taxon>
        <taxon>Aspergillus subgen. Fumigati</taxon>
    </lineage>
</organism>
<comment type="subcellular location">
    <subcellularLocation>
        <location evidence="1">Nucleus</location>
    </subcellularLocation>
</comment>
<dbReference type="AlphaFoldDB" id="A0A8H6URV2"/>
<dbReference type="GO" id="GO:0000978">
    <property type="term" value="F:RNA polymerase II cis-regulatory region sequence-specific DNA binding"/>
    <property type="evidence" value="ECO:0007669"/>
    <property type="project" value="InterPro"/>
</dbReference>
<dbReference type="PANTHER" id="PTHR40626:SF10">
    <property type="entry name" value="C2H2-TYPE DOMAIN-CONTAINING PROTEIN"/>
    <property type="match status" value="1"/>
</dbReference>
<dbReference type="EMBL" id="JACBAE010001330">
    <property type="protein sequence ID" value="KAF7164532.1"/>
    <property type="molecule type" value="Genomic_DNA"/>
</dbReference>
<evidence type="ECO:0000259" key="7">
    <source>
        <dbReference type="Pfam" id="PF04082"/>
    </source>
</evidence>
<dbReference type="OrthoDB" id="654211at2759"/>